<dbReference type="Gene3D" id="2.60.40.10">
    <property type="entry name" value="Immunoglobulins"/>
    <property type="match status" value="1"/>
</dbReference>
<dbReference type="AlphaFoldDB" id="A0A7R9E4S4"/>
<accession>A0A7R9E4S4</accession>
<sequence length="488" mass="54290">MPLGLEVERGGICLGYKPILILVALEEEANIKNTRPSFEPRSPVTFNQQRGGRASRDVPLHPQVLTKVDRGVACDVPLHPQVLTKVDRGVACDVPLHPQESDQEYKIERVNCTQQQYKIERVNCTQQQYKIERVNCTQQQYKIERVNCSQQQYKIERVNCTQQQYKIERVNCSQQEYKIERSLSWTCGIIGAFRNTSVDDSELAAVPVKTELQAVTLLCCHRSLPPVSPVTLLCYPRSLPPVNPVTLLCYPRSLPPVSQVTLLCCPRSLPPVSPVTLLCYPRLPPVSPVTLLCCPRSLPPMSQSTSREPSYFAVLSSWSTSREPLLLIASRSTLEASEPESSPESSVPSTVVFSTSLYADVEELNLPPPSDLLISSHGKFHLLPTGELLVHNVEFSDQFPSYRCRTMHRLTRQVVVSSQANVRLTGRVATSTFYLSPDSLTDVAHKMLGKNKFTGVSLIGGALEGFGGLWRGGDGRSGLESRTEGLRY</sequence>
<organism evidence="2">
    <name type="scientific">Timema monikensis</name>
    <dbReference type="NCBI Taxonomy" id="170555"/>
    <lineage>
        <taxon>Eukaryota</taxon>
        <taxon>Metazoa</taxon>
        <taxon>Ecdysozoa</taxon>
        <taxon>Arthropoda</taxon>
        <taxon>Hexapoda</taxon>
        <taxon>Insecta</taxon>
        <taxon>Pterygota</taxon>
        <taxon>Neoptera</taxon>
        <taxon>Polyneoptera</taxon>
        <taxon>Phasmatodea</taxon>
        <taxon>Timematodea</taxon>
        <taxon>Timematoidea</taxon>
        <taxon>Timematidae</taxon>
        <taxon>Timema</taxon>
    </lineage>
</organism>
<protein>
    <submittedName>
        <fullName evidence="2">Uncharacterized protein</fullName>
    </submittedName>
</protein>
<proteinExistence type="predicted"/>
<evidence type="ECO:0000313" key="2">
    <source>
        <dbReference type="EMBL" id="CAD7427380.1"/>
    </source>
</evidence>
<dbReference type="InterPro" id="IPR013783">
    <property type="entry name" value="Ig-like_fold"/>
</dbReference>
<feature type="region of interest" description="Disordered" evidence="1">
    <location>
        <begin position="34"/>
        <end position="56"/>
    </location>
</feature>
<gene>
    <name evidence="2" type="ORF">TMSB3V08_LOCUS4228</name>
</gene>
<dbReference type="EMBL" id="OB793445">
    <property type="protein sequence ID" value="CAD7427380.1"/>
    <property type="molecule type" value="Genomic_DNA"/>
</dbReference>
<evidence type="ECO:0000256" key="1">
    <source>
        <dbReference type="SAM" id="MobiDB-lite"/>
    </source>
</evidence>
<reference evidence="2" key="1">
    <citation type="submission" date="2020-11" db="EMBL/GenBank/DDBJ databases">
        <authorList>
            <person name="Tran Van P."/>
        </authorList>
    </citation>
    <scope>NUCLEOTIDE SEQUENCE</scope>
</reference>
<name>A0A7R9E4S4_9NEOP</name>